<evidence type="ECO:0000313" key="3">
    <source>
        <dbReference type="Proteomes" id="UP001244341"/>
    </source>
</evidence>
<dbReference type="EMBL" id="CP126222">
    <property type="protein sequence ID" value="WIA22927.1"/>
    <property type="molecule type" value="Genomic_DNA"/>
</dbReference>
<keyword evidence="3" id="KW-1185">Reference proteome</keyword>
<accession>A0ABY8UN03</accession>
<sequence>MSTVQCVPSTSSSLSGSSCSAQIPGCAAKRCTTRTISSQQTQETHVCLRCQAGYTAVKGADGMSTVQCVPSTRISLSGSSCSAQIPGCAAKRCTTRTISSQQTQLTSAGTGTCRNLCSKLKWAPVTLDGFENNQSEDLLCGRVVDARLLAGTTAGKDCRMFDTATNKPINAGAGKYLCGCDTTYAASSFEWRVMAGCPRDKMTVFAVVCAGLLSMTDYSFGYVANVGGVSKCVTPDGTADSFKVLCDYP</sequence>
<proteinExistence type="predicted"/>
<protein>
    <recommendedName>
        <fullName evidence="4">Sushi domain-containing protein</fullName>
    </recommendedName>
</protein>
<organism evidence="2 3">
    <name type="scientific">Tetradesmus obliquus</name>
    <name type="common">Green alga</name>
    <name type="synonym">Acutodesmus obliquus</name>
    <dbReference type="NCBI Taxonomy" id="3088"/>
    <lineage>
        <taxon>Eukaryota</taxon>
        <taxon>Viridiplantae</taxon>
        <taxon>Chlorophyta</taxon>
        <taxon>core chlorophytes</taxon>
        <taxon>Chlorophyceae</taxon>
        <taxon>CS clade</taxon>
        <taxon>Sphaeropleales</taxon>
        <taxon>Scenedesmaceae</taxon>
        <taxon>Tetradesmus</taxon>
    </lineage>
</organism>
<feature type="compositionally biased region" description="Low complexity" evidence="1">
    <location>
        <begin position="9"/>
        <end position="20"/>
    </location>
</feature>
<reference evidence="2 3" key="1">
    <citation type="submission" date="2023-05" db="EMBL/GenBank/DDBJ databases">
        <title>A 100% complete, gapless, phased diploid assembly of the Scenedesmus obliquus UTEX 3031 genome.</title>
        <authorList>
            <person name="Biondi T.C."/>
            <person name="Hanschen E.R."/>
            <person name="Kwon T."/>
            <person name="Eng W."/>
            <person name="Kruse C.P.S."/>
            <person name="Koehler S.I."/>
            <person name="Kunde Y."/>
            <person name="Gleasner C.D."/>
            <person name="You Mak K.T."/>
            <person name="Polle J."/>
            <person name="Hovde B.T."/>
            <person name="Starkenburg S.R."/>
        </authorList>
    </citation>
    <scope>NUCLEOTIDE SEQUENCE [LARGE SCALE GENOMIC DNA]</scope>
    <source>
        <strain evidence="2 3">DOE0152z</strain>
    </source>
</reference>
<gene>
    <name evidence="2" type="ORF">OEZ85_001298</name>
</gene>
<evidence type="ECO:0008006" key="4">
    <source>
        <dbReference type="Google" id="ProtNLM"/>
    </source>
</evidence>
<feature type="region of interest" description="Disordered" evidence="1">
    <location>
        <begin position="1"/>
        <end position="20"/>
    </location>
</feature>
<evidence type="ECO:0000313" key="2">
    <source>
        <dbReference type="EMBL" id="WIA22927.1"/>
    </source>
</evidence>
<evidence type="ECO:0000256" key="1">
    <source>
        <dbReference type="SAM" id="MobiDB-lite"/>
    </source>
</evidence>
<dbReference type="Proteomes" id="UP001244341">
    <property type="component" value="Chromosome 15b"/>
</dbReference>
<name>A0ABY8UN03_TETOB</name>